<feature type="compositionally biased region" description="Basic and acidic residues" evidence="1">
    <location>
        <begin position="47"/>
        <end position="59"/>
    </location>
</feature>
<dbReference type="InterPro" id="IPR011335">
    <property type="entry name" value="Restrct_endonuc-II-like"/>
</dbReference>
<comment type="caution">
    <text evidence="3">The sequence shown here is derived from an EMBL/GenBank/DDBJ whole genome shotgun (WGS) entry which is preliminary data.</text>
</comment>
<sequence>MSMSTGEPLPWLRKVVSGGGPLKVFEPHGRALRHRLAGIPGRRRDRARPVAERVRRQRPAEPGDLASRLVARLRGCGPEFFLDAVMRLLARDGNQGAQGHRMLLDADGHTVVQGVMWRDPSDPDPLFVVARRLGEDRAVGSALLAELVTAMAAQPTARGCVVTTGRFSDEARAYAAGVSGVDLRLIGQRELGELMVAHRFGVALTLDVDESFFEIG</sequence>
<proteinExistence type="predicted"/>
<name>A0A9W6WC24_9ACTN</name>
<reference evidence="3" key="1">
    <citation type="submission" date="2023-03" db="EMBL/GenBank/DDBJ databases">
        <title>Actinorhabdospora filicis NBRC 111898.</title>
        <authorList>
            <person name="Ichikawa N."/>
            <person name="Sato H."/>
            <person name="Tonouchi N."/>
        </authorList>
    </citation>
    <scope>NUCLEOTIDE SEQUENCE</scope>
    <source>
        <strain evidence="3">NBRC 111898</strain>
    </source>
</reference>
<dbReference type="AlphaFoldDB" id="A0A9W6WC24"/>
<dbReference type="GO" id="GO:0009307">
    <property type="term" value="P:DNA restriction-modification system"/>
    <property type="evidence" value="ECO:0007669"/>
    <property type="project" value="InterPro"/>
</dbReference>
<evidence type="ECO:0000256" key="1">
    <source>
        <dbReference type="SAM" id="MobiDB-lite"/>
    </source>
</evidence>
<dbReference type="GO" id="GO:0003677">
    <property type="term" value="F:DNA binding"/>
    <property type="evidence" value="ECO:0007669"/>
    <property type="project" value="InterPro"/>
</dbReference>
<dbReference type="GO" id="GO:0015666">
    <property type="term" value="F:restriction endodeoxyribonuclease activity"/>
    <property type="evidence" value="ECO:0007669"/>
    <property type="project" value="TreeGrafter"/>
</dbReference>
<dbReference type="Gene3D" id="3.40.1350.10">
    <property type="match status" value="1"/>
</dbReference>
<accession>A0A9W6WC24</accession>
<evidence type="ECO:0000313" key="4">
    <source>
        <dbReference type="Proteomes" id="UP001165079"/>
    </source>
</evidence>
<dbReference type="Proteomes" id="UP001165079">
    <property type="component" value="Unassembled WGS sequence"/>
</dbReference>
<feature type="region of interest" description="Disordered" evidence="1">
    <location>
        <begin position="40"/>
        <end position="59"/>
    </location>
</feature>
<dbReference type="PANTHER" id="PTHR30015">
    <property type="entry name" value="MRR RESTRICTION SYSTEM PROTEIN"/>
    <property type="match status" value="1"/>
</dbReference>
<protein>
    <recommendedName>
        <fullName evidence="2">Restriction endonuclease type IV Mrr domain-containing protein</fullName>
    </recommendedName>
</protein>
<dbReference type="InterPro" id="IPR052906">
    <property type="entry name" value="Type_IV_Methyl-Rstrct_Enzyme"/>
</dbReference>
<dbReference type="InterPro" id="IPR011856">
    <property type="entry name" value="tRNA_endonuc-like_dom_sf"/>
</dbReference>
<dbReference type="PANTHER" id="PTHR30015:SF7">
    <property type="entry name" value="TYPE IV METHYL-DIRECTED RESTRICTION ENZYME ECOKMRR"/>
    <property type="match status" value="1"/>
</dbReference>
<dbReference type="SUPFAM" id="SSF52980">
    <property type="entry name" value="Restriction endonuclease-like"/>
    <property type="match status" value="1"/>
</dbReference>
<dbReference type="RefSeq" id="WP_285665891.1">
    <property type="nucleotide sequence ID" value="NZ_BSTX01000004.1"/>
</dbReference>
<dbReference type="Pfam" id="PF04471">
    <property type="entry name" value="Mrr_cat"/>
    <property type="match status" value="1"/>
</dbReference>
<organism evidence="3 4">
    <name type="scientific">Actinorhabdospora filicis</name>
    <dbReference type="NCBI Taxonomy" id="1785913"/>
    <lineage>
        <taxon>Bacteria</taxon>
        <taxon>Bacillati</taxon>
        <taxon>Actinomycetota</taxon>
        <taxon>Actinomycetes</taxon>
        <taxon>Micromonosporales</taxon>
        <taxon>Micromonosporaceae</taxon>
        <taxon>Actinorhabdospora</taxon>
    </lineage>
</organism>
<evidence type="ECO:0000313" key="3">
    <source>
        <dbReference type="EMBL" id="GLZ80648.1"/>
    </source>
</evidence>
<dbReference type="EMBL" id="BSTX01000004">
    <property type="protein sequence ID" value="GLZ80648.1"/>
    <property type="molecule type" value="Genomic_DNA"/>
</dbReference>
<evidence type="ECO:0000259" key="2">
    <source>
        <dbReference type="Pfam" id="PF04471"/>
    </source>
</evidence>
<gene>
    <name evidence="3" type="ORF">Afil01_54550</name>
</gene>
<keyword evidence="4" id="KW-1185">Reference proteome</keyword>
<feature type="domain" description="Restriction endonuclease type IV Mrr" evidence="2">
    <location>
        <begin position="75"/>
        <end position="195"/>
    </location>
</feature>
<dbReference type="InterPro" id="IPR007560">
    <property type="entry name" value="Restrct_endonuc_IV_Mrr"/>
</dbReference>